<feature type="compositionally biased region" description="Basic and acidic residues" evidence="1">
    <location>
        <begin position="112"/>
        <end position="122"/>
    </location>
</feature>
<keyword evidence="3" id="KW-1185">Reference proteome</keyword>
<reference evidence="2 3" key="1">
    <citation type="submission" date="2024-03" db="EMBL/GenBank/DDBJ databases">
        <authorList>
            <person name="Martinez-Hernandez J."/>
        </authorList>
    </citation>
    <scope>NUCLEOTIDE SEQUENCE [LARGE SCALE GENOMIC DNA]</scope>
</reference>
<comment type="caution">
    <text evidence="2">The sequence shown here is derived from an EMBL/GenBank/DDBJ whole genome shotgun (WGS) entry which is preliminary data.</text>
</comment>
<dbReference type="Proteomes" id="UP001497480">
    <property type="component" value="Unassembled WGS sequence"/>
</dbReference>
<dbReference type="EMBL" id="CAXHTB010000004">
    <property type="protein sequence ID" value="CAL0305195.1"/>
    <property type="molecule type" value="Genomic_DNA"/>
</dbReference>
<evidence type="ECO:0000313" key="2">
    <source>
        <dbReference type="EMBL" id="CAL0305195.1"/>
    </source>
</evidence>
<gene>
    <name evidence="2" type="ORF">LLUT_LOCUS6255</name>
</gene>
<feature type="compositionally biased region" description="Acidic residues" evidence="1">
    <location>
        <begin position="124"/>
        <end position="142"/>
    </location>
</feature>
<accession>A0AAV1W7D9</accession>
<feature type="region of interest" description="Disordered" evidence="1">
    <location>
        <begin position="195"/>
        <end position="224"/>
    </location>
</feature>
<evidence type="ECO:0000256" key="1">
    <source>
        <dbReference type="SAM" id="MobiDB-lite"/>
    </source>
</evidence>
<feature type="compositionally biased region" description="Low complexity" evidence="1">
    <location>
        <begin position="197"/>
        <end position="215"/>
    </location>
</feature>
<organism evidence="2 3">
    <name type="scientific">Lupinus luteus</name>
    <name type="common">European yellow lupine</name>
    <dbReference type="NCBI Taxonomy" id="3873"/>
    <lineage>
        <taxon>Eukaryota</taxon>
        <taxon>Viridiplantae</taxon>
        <taxon>Streptophyta</taxon>
        <taxon>Embryophyta</taxon>
        <taxon>Tracheophyta</taxon>
        <taxon>Spermatophyta</taxon>
        <taxon>Magnoliopsida</taxon>
        <taxon>eudicotyledons</taxon>
        <taxon>Gunneridae</taxon>
        <taxon>Pentapetalae</taxon>
        <taxon>rosids</taxon>
        <taxon>fabids</taxon>
        <taxon>Fabales</taxon>
        <taxon>Fabaceae</taxon>
        <taxon>Papilionoideae</taxon>
        <taxon>50 kb inversion clade</taxon>
        <taxon>genistoids sensu lato</taxon>
        <taxon>core genistoids</taxon>
        <taxon>Genisteae</taxon>
        <taxon>Lupinus</taxon>
    </lineage>
</organism>
<proteinExistence type="predicted"/>
<sequence length="224" mass="25364">MGCNNSKLNASGELEVPPKIRPLLLRRIEELRKHKNGGGGEEEGAMSKMHLLNDDTIVEGQSFSEDENDNIVLPMGTQPNKEQNMVHVDKLSKVVPLPVSEYEEQHNKHKDRSQEKVKHVENNGDVDLDNDDSDEDDEEEEVENNKGRILGRGSPSFKIYIEPKKIIKEKERENWTTSIESKKNAYENQAIVMHQKSPSSESYQSAASQNSGSSNEVIKHNLKF</sequence>
<protein>
    <submittedName>
        <fullName evidence="2">Uncharacterized protein</fullName>
    </submittedName>
</protein>
<feature type="region of interest" description="Disordered" evidence="1">
    <location>
        <begin position="62"/>
        <end position="85"/>
    </location>
</feature>
<feature type="region of interest" description="Disordered" evidence="1">
    <location>
        <begin position="97"/>
        <end position="154"/>
    </location>
</feature>
<evidence type="ECO:0000313" key="3">
    <source>
        <dbReference type="Proteomes" id="UP001497480"/>
    </source>
</evidence>
<name>A0AAV1W7D9_LUPLU</name>
<dbReference type="AlphaFoldDB" id="A0AAV1W7D9"/>